<reference evidence="2" key="1">
    <citation type="journal article" date="2015" name="Nat. Genet.">
        <title>The genome and transcriptome of the zoonotic hookworm Ancylostoma ceylanicum identify infection-specific gene families.</title>
        <authorList>
            <person name="Schwarz E.M."/>
            <person name="Hu Y."/>
            <person name="Antoshechkin I."/>
            <person name="Miller M.M."/>
            <person name="Sternberg P.W."/>
            <person name="Aroian R.V."/>
        </authorList>
    </citation>
    <scope>NUCLEOTIDE SEQUENCE</scope>
    <source>
        <strain evidence="2">HY135</strain>
    </source>
</reference>
<name>A0A016UH07_9BILA</name>
<protein>
    <submittedName>
        <fullName evidence="1">Uncharacterized protein</fullName>
    </submittedName>
</protein>
<proteinExistence type="predicted"/>
<gene>
    <name evidence="1" type="primary">Acey_s0041.g399</name>
    <name evidence="1" type="ORF">Y032_0041g399</name>
</gene>
<evidence type="ECO:0000313" key="2">
    <source>
        <dbReference type="Proteomes" id="UP000024635"/>
    </source>
</evidence>
<evidence type="ECO:0000313" key="1">
    <source>
        <dbReference type="EMBL" id="EYC14201.1"/>
    </source>
</evidence>
<comment type="caution">
    <text evidence="1">The sequence shown here is derived from an EMBL/GenBank/DDBJ whole genome shotgun (WGS) entry which is preliminary data.</text>
</comment>
<sequence length="144" mass="16500">MDLRRFRTTLDYKLTYRFNDFIDFSQFLPTGRTLFGQRFSLLAFARAWKLKNKADKGNLQLIEQDSRKKKLATELQYGMPKKSNVNAGIPKLTVGGSELGVMLGKWQGERRRLAVSITDQNREPLLGSEDGDLFETSGQIKYTT</sequence>
<dbReference type="EMBL" id="JARK01001377">
    <property type="protein sequence ID" value="EYC14201.1"/>
    <property type="molecule type" value="Genomic_DNA"/>
</dbReference>
<accession>A0A016UH07</accession>
<organism evidence="1 2">
    <name type="scientific">Ancylostoma ceylanicum</name>
    <dbReference type="NCBI Taxonomy" id="53326"/>
    <lineage>
        <taxon>Eukaryota</taxon>
        <taxon>Metazoa</taxon>
        <taxon>Ecdysozoa</taxon>
        <taxon>Nematoda</taxon>
        <taxon>Chromadorea</taxon>
        <taxon>Rhabditida</taxon>
        <taxon>Rhabditina</taxon>
        <taxon>Rhabditomorpha</taxon>
        <taxon>Strongyloidea</taxon>
        <taxon>Ancylostomatidae</taxon>
        <taxon>Ancylostomatinae</taxon>
        <taxon>Ancylostoma</taxon>
    </lineage>
</organism>
<dbReference type="AlphaFoldDB" id="A0A016UH07"/>
<dbReference type="Proteomes" id="UP000024635">
    <property type="component" value="Unassembled WGS sequence"/>
</dbReference>
<keyword evidence="2" id="KW-1185">Reference proteome</keyword>
<dbReference type="OrthoDB" id="5900338at2759"/>